<evidence type="ECO:0000313" key="5">
    <source>
        <dbReference type="EMBL" id="BAX82503.1"/>
    </source>
</evidence>
<protein>
    <submittedName>
        <fullName evidence="5">(4Fe-4S)-binding protein</fullName>
    </submittedName>
</protein>
<dbReference type="InterPro" id="IPR017896">
    <property type="entry name" value="4Fe4S_Fe-S-bd"/>
</dbReference>
<dbReference type="RefSeq" id="WP_096432874.1">
    <property type="nucleotide sequence ID" value="NZ_AP018042.1"/>
</dbReference>
<evidence type="ECO:0000313" key="6">
    <source>
        <dbReference type="Proteomes" id="UP000218267"/>
    </source>
</evidence>
<evidence type="ECO:0000256" key="1">
    <source>
        <dbReference type="ARBA" id="ARBA00022723"/>
    </source>
</evidence>
<dbReference type="Pfam" id="PF00037">
    <property type="entry name" value="Fer4"/>
    <property type="match status" value="2"/>
</dbReference>
<gene>
    <name evidence="5" type="ORF">ALGA_4212</name>
</gene>
<evidence type="ECO:0000259" key="4">
    <source>
        <dbReference type="PROSITE" id="PS51379"/>
    </source>
</evidence>
<name>A0A1Y1CR91_9BACT</name>
<dbReference type="Gene3D" id="3.40.50.300">
    <property type="entry name" value="P-loop containing nucleotide triphosphate hydrolases"/>
    <property type="match status" value="1"/>
</dbReference>
<dbReference type="OrthoDB" id="9778602at2"/>
<organism evidence="5 6">
    <name type="scientific">Labilibaculum antarcticum</name>
    <dbReference type="NCBI Taxonomy" id="1717717"/>
    <lineage>
        <taxon>Bacteria</taxon>
        <taxon>Pseudomonadati</taxon>
        <taxon>Bacteroidota</taxon>
        <taxon>Bacteroidia</taxon>
        <taxon>Marinilabiliales</taxon>
        <taxon>Marinifilaceae</taxon>
        <taxon>Labilibaculum</taxon>
    </lineage>
</organism>
<dbReference type="AlphaFoldDB" id="A0A1Y1CR91"/>
<dbReference type="Proteomes" id="UP000218267">
    <property type="component" value="Chromosome"/>
</dbReference>
<dbReference type="InterPro" id="IPR027417">
    <property type="entry name" value="P-loop_NTPase"/>
</dbReference>
<sequence>MKDITILSGKGGTGKTSITAALASVIENTVFVDADVDAADLHIIFQPKNKETHVFEGAWVASIDTDLCTNCGLCQQHCKFEAIHFKSDGGLQIDPFACEGCRLCERVCPTQAISSMRSINNHWYVSDTRFGPLVHAKMGPGEENSGKLVTQIRKSAKDIALEIKADFILNDGPPGIGCAAIASITGADAVILVTEPSKSGFHDIVRLIELVQSFNIPMYALINKFDINLDITKQMESFFAREGIQLMGKLPFSEEMVYSMVEKKTMVEYNKDSEIVNTLSELWKKIASSELKMEH</sequence>
<feature type="domain" description="4Fe-4S ferredoxin-type" evidence="4">
    <location>
        <begin position="89"/>
        <end position="119"/>
    </location>
</feature>
<dbReference type="PROSITE" id="PS00198">
    <property type="entry name" value="4FE4S_FER_1"/>
    <property type="match status" value="1"/>
</dbReference>
<dbReference type="InterPro" id="IPR017900">
    <property type="entry name" value="4Fe4S_Fe_S_CS"/>
</dbReference>
<dbReference type="CDD" id="cd03110">
    <property type="entry name" value="SIMIBI_bact_arch"/>
    <property type="match status" value="1"/>
</dbReference>
<dbReference type="EMBL" id="AP018042">
    <property type="protein sequence ID" value="BAX82503.1"/>
    <property type="molecule type" value="Genomic_DNA"/>
</dbReference>
<keyword evidence="6" id="KW-1185">Reference proteome</keyword>
<reference evidence="6" key="2">
    <citation type="journal article" date="2020" name="Antonie Van Leeuwenhoek">
        <title>Labilibaculum antarcticum sp. nov., a novel facultative anaerobic, psychrotorelant bacterium isolated from marine sediment of Antarctica.</title>
        <authorList>
            <person name="Watanabe M."/>
            <person name="Kojima H."/>
            <person name="Fukui M."/>
        </authorList>
    </citation>
    <scope>NUCLEOTIDE SEQUENCE [LARGE SCALE GENOMIC DNA]</scope>
    <source>
        <strain evidence="6">SPP2</strain>
    </source>
</reference>
<keyword evidence="2" id="KW-0408">Iron</keyword>
<dbReference type="GO" id="GO:0046872">
    <property type="term" value="F:metal ion binding"/>
    <property type="evidence" value="ECO:0007669"/>
    <property type="project" value="UniProtKB-KW"/>
</dbReference>
<dbReference type="GO" id="GO:0051536">
    <property type="term" value="F:iron-sulfur cluster binding"/>
    <property type="evidence" value="ECO:0007669"/>
    <property type="project" value="UniProtKB-KW"/>
</dbReference>
<dbReference type="KEGG" id="mbas:ALGA_4212"/>
<reference evidence="5 6" key="1">
    <citation type="journal article" date="2018" name="Mar. Genomics">
        <title>Complete genome sequence of Marinifilaceae bacterium strain SPP2, isolated from the Antarctic marine sediment.</title>
        <authorList>
            <person name="Watanabe M."/>
            <person name="Kojima H."/>
            <person name="Fukui M."/>
        </authorList>
    </citation>
    <scope>NUCLEOTIDE SEQUENCE [LARGE SCALE GENOMIC DNA]</scope>
    <source>
        <strain evidence="5 6">SPP2</strain>
    </source>
</reference>
<dbReference type="PANTHER" id="PTHR43534:SF1">
    <property type="entry name" value="4FE-4S CLUSTER CONTAINING PARA FAMILY ATPASE PROTEIN"/>
    <property type="match status" value="1"/>
</dbReference>
<dbReference type="PROSITE" id="PS51379">
    <property type="entry name" value="4FE4S_FER_2"/>
    <property type="match status" value="2"/>
</dbReference>
<keyword evidence="1" id="KW-0479">Metal-binding</keyword>
<dbReference type="Gene3D" id="3.30.70.20">
    <property type="match status" value="1"/>
</dbReference>
<evidence type="ECO:0000256" key="2">
    <source>
        <dbReference type="ARBA" id="ARBA00023004"/>
    </source>
</evidence>
<dbReference type="Pfam" id="PF01656">
    <property type="entry name" value="CbiA"/>
    <property type="match status" value="1"/>
</dbReference>
<dbReference type="InterPro" id="IPR002586">
    <property type="entry name" value="CobQ/CobB/MinD/ParA_Nub-bd_dom"/>
</dbReference>
<dbReference type="SUPFAM" id="SSF52540">
    <property type="entry name" value="P-loop containing nucleoside triphosphate hydrolases"/>
    <property type="match status" value="1"/>
</dbReference>
<feature type="domain" description="4Fe-4S ferredoxin-type" evidence="4">
    <location>
        <begin position="59"/>
        <end position="88"/>
    </location>
</feature>
<keyword evidence="3" id="KW-0411">Iron-sulfur</keyword>
<proteinExistence type="predicted"/>
<accession>A0A1Y1CR91</accession>
<dbReference type="PANTHER" id="PTHR43534">
    <property type="entry name" value="MIND SUPERFAMILY P-LOOP ATPASE CONTAINING AN INSERTED FERREDOXIN DOMAIN"/>
    <property type="match status" value="1"/>
</dbReference>
<evidence type="ECO:0000256" key="3">
    <source>
        <dbReference type="ARBA" id="ARBA00023014"/>
    </source>
</evidence>